<accession>A0A835YNP8</accession>
<dbReference type="EMBL" id="JAFCMP010000517">
    <property type="protein sequence ID" value="KAG5178221.1"/>
    <property type="molecule type" value="Genomic_DNA"/>
</dbReference>
<name>A0A835YNP8_9STRA</name>
<sequence length="394" mass="43800">MTIVARKTAEQIKEQKRICLKAKKPGPPGAKRTRLTFQYLKDKFISWGYNLDDDDDKQKKFVEEQNKWLSQCTMLLNDGTVSPRYNDIQSGNTAPANTTPEVIQARRAAGFAQASATIIACGHGQQNHLEKSTFEALMNATGLRDVLTYQWAPDGVQVDAALKRLSTTADAHCPTQLKACYTTDGGQFNFSLTKSDMQTKYAGQLIIAIGYKLGNDDGMLKITHRTLHDAFFSLNVNRNVSKNHKTELIGLKHIMRALPQNTTMTLASDKNKTVDFHFKRGEISLGISAKTATLTNKNPDGTSSGFKFKKGAAPDHDKCDWVLVVYMDTARTMVTGFSAISGTAVYKDDEGKNFCWTKSGSKKGVDYKIKKYPASQLLQVIDLMFEKRGQQITL</sequence>
<proteinExistence type="predicted"/>
<evidence type="ECO:0000313" key="1">
    <source>
        <dbReference type="EMBL" id="KAG5178221.1"/>
    </source>
</evidence>
<dbReference type="Proteomes" id="UP000664859">
    <property type="component" value="Unassembled WGS sequence"/>
</dbReference>
<organism evidence="1 2">
    <name type="scientific">Tribonema minus</name>
    <dbReference type="NCBI Taxonomy" id="303371"/>
    <lineage>
        <taxon>Eukaryota</taxon>
        <taxon>Sar</taxon>
        <taxon>Stramenopiles</taxon>
        <taxon>Ochrophyta</taxon>
        <taxon>PX clade</taxon>
        <taxon>Xanthophyceae</taxon>
        <taxon>Tribonematales</taxon>
        <taxon>Tribonemataceae</taxon>
        <taxon>Tribonema</taxon>
    </lineage>
</organism>
<keyword evidence="2" id="KW-1185">Reference proteome</keyword>
<dbReference type="AlphaFoldDB" id="A0A835YNP8"/>
<evidence type="ECO:0000313" key="2">
    <source>
        <dbReference type="Proteomes" id="UP000664859"/>
    </source>
</evidence>
<protein>
    <submittedName>
        <fullName evidence="1">Uncharacterized protein</fullName>
    </submittedName>
</protein>
<comment type="caution">
    <text evidence="1">The sequence shown here is derived from an EMBL/GenBank/DDBJ whole genome shotgun (WGS) entry which is preliminary data.</text>
</comment>
<gene>
    <name evidence="1" type="ORF">JKP88DRAFT_248304</name>
</gene>
<reference evidence="1" key="1">
    <citation type="submission" date="2021-02" db="EMBL/GenBank/DDBJ databases">
        <title>First Annotated Genome of the Yellow-green Alga Tribonema minus.</title>
        <authorList>
            <person name="Mahan K.M."/>
        </authorList>
    </citation>
    <scope>NUCLEOTIDE SEQUENCE</scope>
    <source>
        <strain evidence="1">UTEX B ZZ1240</strain>
    </source>
</reference>